<evidence type="ECO:0000256" key="1">
    <source>
        <dbReference type="ARBA" id="ARBA00022679"/>
    </source>
</evidence>
<keyword evidence="4" id="KW-1185">Reference proteome</keyword>
<dbReference type="RefSeq" id="WP_160618217.1">
    <property type="nucleotide sequence ID" value="NZ_CP047652.1"/>
</dbReference>
<dbReference type="PANTHER" id="PTHR46401:SF2">
    <property type="entry name" value="GLYCOSYLTRANSFERASE WBBK-RELATED"/>
    <property type="match status" value="1"/>
</dbReference>
<dbReference type="Gene3D" id="3.40.50.2000">
    <property type="entry name" value="Glycogen Phosphorylase B"/>
    <property type="match status" value="1"/>
</dbReference>
<dbReference type="GO" id="GO:0016757">
    <property type="term" value="F:glycosyltransferase activity"/>
    <property type="evidence" value="ECO:0007669"/>
    <property type="project" value="InterPro"/>
</dbReference>
<keyword evidence="1 3" id="KW-0808">Transferase</keyword>
<dbReference type="SUPFAM" id="SSF53756">
    <property type="entry name" value="UDP-Glycosyltransferase/glycogen phosphorylase"/>
    <property type="match status" value="1"/>
</dbReference>
<dbReference type="PANTHER" id="PTHR46401">
    <property type="entry name" value="GLYCOSYLTRANSFERASE WBBK-RELATED"/>
    <property type="match status" value="1"/>
</dbReference>
<protein>
    <submittedName>
        <fullName evidence="3">Glycosyltransferase</fullName>
    </submittedName>
</protein>
<accession>A0A6P1NCG1</accession>
<dbReference type="KEGG" id="bomb:GT348_01510"/>
<dbReference type="InterPro" id="IPR001296">
    <property type="entry name" value="Glyco_trans_1"/>
</dbReference>
<sequence>MKTALPALRVWLDGRNIGRTGGTGIHYYALGLQHALESKAISTSWLLEQTEDYKPRPPFWRLMQALLGQAPKVGANLTTPWGSAHLARDLYRIAHVHYRHRKHLLTMRVTPPLSPPSVMHWTSPLPIYLEGTRNVVTIHDIIPLTHPNLTGIDPQRFERLLRDLMAKDTYFVTVSETVRQQILTHFSLAPERITTLYQSVGFDEKTRRAIKEAPSIAPAGSFLIYGRVEHRKNIETLLEAHALSGTSTPLVIIGPDGDDRPDCTSRSSTSNVIRLPWSSRHSLLRTLSEAKALLFPTKAEGFGLPIIEAMALNTPVLTSKGGVTEEIAGKAAILADPDDVHALAESIKMLDQLSSEKRHNLVKAGQERAAFFHPEPYAHRVKTFYKKLLQQK</sequence>
<organism evidence="3 4">
    <name type="scientific">Aristophania vespae</name>
    <dbReference type="NCBI Taxonomy" id="2697033"/>
    <lineage>
        <taxon>Bacteria</taxon>
        <taxon>Pseudomonadati</taxon>
        <taxon>Pseudomonadota</taxon>
        <taxon>Alphaproteobacteria</taxon>
        <taxon>Acetobacterales</taxon>
        <taxon>Acetobacteraceae</taxon>
        <taxon>Aristophania</taxon>
    </lineage>
</organism>
<gene>
    <name evidence="3" type="ORF">GT348_01510</name>
</gene>
<dbReference type="CDD" id="cd03809">
    <property type="entry name" value="GT4_MtfB-like"/>
    <property type="match status" value="1"/>
</dbReference>
<proteinExistence type="predicted"/>
<evidence type="ECO:0000259" key="2">
    <source>
        <dbReference type="Pfam" id="PF00534"/>
    </source>
</evidence>
<reference evidence="3 4" key="1">
    <citation type="submission" date="2020-01" db="EMBL/GenBank/DDBJ databases">
        <title>Genome sequencing of strain KACC 21507.</title>
        <authorList>
            <person name="Heo J."/>
            <person name="Kim S.-J."/>
            <person name="Kim J.-S."/>
            <person name="Hong S.-B."/>
            <person name="Kwon S.-W."/>
        </authorList>
    </citation>
    <scope>NUCLEOTIDE SEQUENCE [LARGE SCALE GENOMIC DNA]</scope>
    <source>
        <strain evidence="3 4">KACC 21507</strain>
    </source>
</reference>
<feature type="domain" description="Glycosyl transferase family 1" evidence="2">
    <location>
        <begin position="222"/>
        <end position="368"/>
    </location>
</feature>
<dbReference type="GO" id="GO:0009103">
    <property type="term" value="P:lipopolysaccharide biosynthetic process"/>
    <property type="evidence" value="ECO:0007669"/>
    <property type="project" value="TreeGrafter"/>
</dbReference>
<evidence type="ECO:0000313" key="3">
    <source>
        <dbReference type="EMBL" id="QHI95139.1"/>
    </source>
</evidence>
<dbReference type="EMBL" id="CP047652">
    <property type="protein sequence ID" value="QHI95139.1"/>
    <property type="molecule type" value="Genomic_DNA"/>
</dbReference>
<name>A0A6P1NCG1_9PROT</name>
<dbReference type="Pfam" id="PF00534">
    <property type="entry name" value="Glycos_transf_1"/>
    <property type="match status" value="1"/>
</dbReference>
<evidence type="ECO:0000313" key="4">
    <source>
        <dbReference type="Proteomes" id="UP000463975"/>
    </source>
</evidence>
<dbReference type="AlphaFoldDB" id="A0A6P1NCG1"/>
<dbReference type="Proteomes" id="UP000463975">
    <property type="component" value="Chromosome"/>
</dbReference>